<dbReference type="OrthoDB" id="1450749at2"/>
<dbReference type="Proteomes" id="UP000270185">
    <property type="component" value="Chromosome"/>
</dbReference>
<dbReference type="RefSeq" id="WP_125023863.1">
    <property type="nucleotide sequence ID" value="NZ_CP034159.1"/>
</dbReference>
<proteinExistence type="predicted"/>
<accession>A0A3G8XMG0</accession>
<name>A0A3G8XMG0_9FLAO</name>
<reference evidence="2" key="1">
    <citation type="submission" date="2018-11" db="EMBL/GenBank/DDBJ databases">
        <title>Proposal to divide the Flavobacteriaceae and reorganize its genera based on Amino Acid Identity values calculated from whole genome sequences.</title>
        <authorList>
            <person name="Nicholson A.C."/>
            <person name="Gulvik C.A."/>
            <person name="Whitney A.M."/>
            <person name="Humrighouse B.W."/>
            <person name="Bell M."/>
            <person name="Holmes B."/>
            <person name="Steigerwalt A.G."/>
            <person name="Villarma A."/>
            <person name="Sheth M."/>
            <person name="Batra D."/>
            <person name="Pryor J."/>
            <person name="Bernardet J.-F."/>
            <person name="Hugo C."/>
            <person name="Kampfer P."/>
            <person name="Newman J.D."/>
            <person name="McQuiston J.R."/>
        </authorList>
    </citation>
    <scope>NUCLEOTIDE SEQUENCE [LARGE SCALE GENOMIC DNA]</scope>
    <source>
        <strain evidence="2">G0081</strain>
    </source>
</reference>
<organism evidence="1 2">
    <name type="scientific">Kaistella carnis</name>
    <dbReference type="NCBI Taxonomy" id="1241979"/>
    <lineage>
        <taxon>Bacteria</taxon>
        <taxon>Pseudomonadati</taxon>
        <taxon>Bacteroidota</taxon>
        <taxon>Flavobacteriia</taxon>
        <taxon>Flavobacteriales</taxon>
        <taxon>Weeksellaceae</taxon>
        <taxon>Chryseobacterium group</taxon>
        <taxon>Kaistella</taxon>
    </lineage>
</organism>
<dbReference type="KEGG" id="ccas:EIB73_06960"/>
<evidence type="ECO:0000313" key="2">
    <source>
        <dbReference type="Proteomes" id="UP000270185"/>
    </source>
</evidence>
<evidence type="ECO:0000313" key="1">
    <source>
        <dbReference type="EMBL" id="AZI32927.1"/>
    </source>
</evidence>
<dbReference type="EMBL" id="CP034159">
    <property type="protein sequence ID" value="AZI32927.1"/>
    <property type="molecule type" value="Genomic_DNA"/>
</dbReference>
<dbReference type="AlphaFoldDB" id="A0A3G8XMG0"/>
<gene>
    <name evidence="1" type="ORF">EIB73_06960</name>
</gene>
<dbReference type="PROSITE" id="PS51257">
    <property type="entry name" value="PROKAR_LIPOPROTEIN"/>
    <property type="match status" value="1"/>
</dbReference>
<protein>
    <submittedName>
        <fullName evidence="1">Uncharacterized protein</fullName>
    </submittedName>
</protein>
<keyword evidence="2" id="KW-1185">Reference proteome</keyword>
<sequence length="138" mass="15645">MNSLKLITLLGISLLLSCSTKSNQVDINQDFTAGLDQMKSKETKAVHRHDFLVYADETNLDMLLKEERATFVVFGMVTNDYSDFERKYGIKVRTENCVITPGISKIALLNNRIISDYLNEKFSTDWIADLGILPFGMN</sequence>